<dbReference type="GO" id="GO:0006508">
    <property type="term" value="P:proteolysis"/>
    <property type="evidence" value="ECO:0007669"/>
    <property type="project" value="InterPro"/>
</dbReference>
<keyword evidence="4" id="KW-0133">Cell shape</keyword>
<dbReference type="Pfam" id="PF00768">
    <property type="entry name" value="Peptidase_S11"/>
    <property type="match status" value="1"/>
</dbReference>
<gene>
    <name evidence="13" type="ORF">SAMN02982931_01987</name>
</gene>
<evidence type="ECO:0000313" key="14">
    <source>
        <dbReference type="Proteomes" id="UP000199071"/>
    </source>
</evidence>
<dbReference type="PRINTS" id="PR00725">
    <property type="entry name" value="DADACBPTASE1"/>
</dbReference>
<dbReference type="GO" id="GO:0071555">
    <property type="term" value="P:cell wall organization"/>
    <property type="evidence" value="ECO:0007669"/>
    <property type="project" value="UniProtKB-KW"/>
</dbReference>
<evidence type="ECO:0000256" key="3">
    <source>
        <dbReference type="ARBA" id="ARBA00022801"/>
    </source>
</evidence>
<evidence type="ECO:0000256" key="6">
    <source>
        <dbReference type="ARBA" id="ARBA00023316"/>
    </source>
</evidence>
<protein>
    <submittedName>
        <fullName evidence="13">D-alanyl-D-alanine carboxypeptidase</fullName>
    </submittedName>
</protein>
<evidence type="ECO:0000256" key="4">
    <source>
        <dbReference type="ARBA" id="ARBA00022960"/>
    </source>
</evidence>
<keyword evidence="6" id="KW-0961">Cell wall biogenesis/degradation</keyword>
<comment type="similarity">
    <text evidence="1 9">Belongs to the peptidase S11 family.</text>
</comment>
<keyword evidence="5" id="KW-0573">Peptidoglycan synthesis</keyword>
<dbReference type="Gene3D" id="3.40.710.10">
    <property type="entry name" value="DD-peptidase/beta-lactamase superfamily"/>
    <property type="match status" value="1"/>
</dbReference>
<feature type="binding site" evidence="8">
    <location>
        <position position="213"/>
    </location>
    <ligand>
        <name>substrate</name>
    </ligand>
</feature>
<feature type="chain" id="PRO_5011746491" evidence="11">
    <location>
        <begin position="22"/>
        <end position="358"/>
    </location>
</feature>
<keyword evidence="3" id="KW-0378">Hydrolase</keyword>
<dbReference type="OrthoDB" id="5291989at2"/>
<reference evidence="13 14" key="1">
    <citation type="submission" date="2016-10" db="EMBL/GenBank/DDBJ databases">
        <authorList>
            <person name="de Groot N.N."/>
        </authorList>
    </citation>
    <scope>NUCLEOTIDE SEQUENCE [LARGE SCALE GENOMIC DNA]</scope>
    <source>
        <strain evidence="13 14">ATCC 35022</strain>
    </source>
</reference>
<dbReference type="InterPro" id="IPR001967">
    <property type="entry name" value="Peptidase_S11_N"/>
</dbReference>
<dbReference type="SUPFAM" id="SSF56601">
    <property type="entry name" value="beta-lactamase/transpeptidase-like"/>
    <property type="match status" value="1"/>
</dbReference>
<keyword evidence="13" id="KW-0645">Protease</keyword>
<dbReference type="RefSeq" id="WP_090876243.1">
    <property type="nucleotide sequence ID" value="NZ_FMXQ01000003.1"/>
</dbReference>
<evidence type="ECO:0000256" key="9">
    <source>
        <dbReference type="RuleBase" id="RU004016"/>
    </source>
</evidence>
<evidence type="ECO:0000313" key="13">
    <source>
        <dbReference type="EMBL" id="SDB25492.1"/>
    </source>
</evidence>
<dbReference type="STRING" id="665467.SAMN02982931_01987"/>
<keyword evidence="14" id="KW-1185">Reference proteome</keyword>
<dbReference type="InterPro" id="IPR012338">
    <property type="entry name" value="Beta-lactam/transpept-like"/>
</dbReference>
<dbReference type="AlphaFoldDB" id="A0A1G6BXZ2"/>
<evidence type="ECO:0000256" key="1">
    <source>
        <dbReference type="ARBA" id="ARBA00007164"/>
    </source>
</evidence>
<evidence type="ECO:0000256" key="7">
    <source>
        <dbReference type="PIRSR" id="PIRSR618044-1"/>
    </source>
</evidence>
<sequence length="358" mass="38307">MRLTLLVAVFLLSFAGWSARADQDPAYIVVDVGRGVVLNSDNANKLWPPASITKVMTAYLTFKALQTGQLTLTSPVVVSKNALAEPPSKMGYKVGTVINLDNALKMMIVRSANDIAVAIAETVGGSESRFVAMMNAEAARLGMNGTHFVNPNGLPASGQVTTARDLAVLSRTVWMEFPQYREYFRITAIKAGRKTLKSYNTLLETYRGTNGMKTGFVCASGFNIVASATRNGRTLMAVVLGETSSLARAETAAELLDRGFNGLFSSFRGQNLATFQSRPAPGAPVNLRKEICETKRPPDKPSARSALGPRFVLMEPVPVFTGNADPAASATSGARPTANIPLPRPRPPYPAGAQLILQ</sequence>
<feature type="domain" description="Peptidase S11 D-alanyl-D-alanine carboxypeptidase A N-terminal" evidence="12">
    <location>
        <begin position="26"/>
        <end position="242"/>
    </location>
</feature>
<evidence type="ECO:0000256" key="11">
    <source>
        <dbReference type="SAM" id="SignalP"/>
    </source>
</evidence>
<dbReference type="PANTHER" id="PTHR21581">
    <property type="entry name" value="D-ALANYL-D-ALANINE CARBOXYPEPTIDASE"/>
    <property type="match status" value="1"/>
</dbReference>
<dbReference type="GO" id="GO:0009252">
    <property type="term" value="P:peptidoglycan biosynthetic process"/>
    <property type="evidence" value="ECO:0007669"/>
    <property type="project" value="UniProtKB-KW"/>
</dbReference>
<evidence type="ECO:0000256" key="2">
    <source>
        <dbReference type="ARBA" id="ARBA00022729"/>
    </source>
</evidence>
<feature type="active site" evidence="7">
    <location>
        <position position="111"/>
    </location>
</feature>
<dbReference type="GO" id="GO:0008360">
    <property type="term" value="P:regulation of cell shape"/>
    <property type="evidence" value="ECO:0007669"/>
    <property type="project" value="UniProtKB-KW"/>
</dbReference>
<evidence type="ECO:0000256" key="8">
    <source>
        <dbReference type="PIRSR" id="PIRSR618044-2"/>
    </source>
</evidence>
<keyword evidence="2 11" id="KW-0732">Signal</keyword>
<evidence type="ECO:0000259" key="12">
    <source>
        <dbReference type="Pfam" id="PF00768"/>
    </source>
</evidence>
<accession>A0A1G6BXZ2</accession>
<feature type="active site" description="Acyl-ester intermediate" evidence="7">
    <location>
        <position position="51"/>
    </location>
</feature>
<dbReference type="GO" id="GO:0009002">
    <property type="term" value="F:serine-type D-Ala-D-Ala carboxypeptidase activity"/>
    <property type="evidence" value="ECO:0007669"/>
    <property type="project" value="InterPro"/>
</dbReference>
<dbReference type="InterPro" id="IPR018044">
    <property type="entry name" value="Peptidase_S11"/>
</dbReference>
<dbReference type="Proteomes" id="UP000199071">
    <property type="component" value="Unassembled WGS sequence"/>
</dbReference>
<evidence type="ECO:0000256" key="10">
    <source>
        <dbReference type="SAM" id="MobiDB-lite"/>
    </source>
</evidence>
<feature type="active site" description="Proton acceptor" evidence="7">
    <location>
        <position position="54"/>
    </location>
</feature>
<feature type="signal peptide" evidence="11">
    <location>
        <begin position="1"/>
        <end position="21"/>
    </location>
</feature>
<name>A0A1G6BXZ2_9HYPH</name>
<proteinExistence type="inferred from homology"/>
<dbReference type="PANTHER" id="PTHR21581:SF6">
    <property type="entry name" value="TRAFFICKING PROTEIN PARTICLE COMPLEX SUBUNIT 12"/>
    <property type="match status" value="1"/>
</dbReference>
<keyword evidence="13" id="KW-0121">Carboxypeptidase</keyword>
<dbReference type="EMBL" id="FMXQ01000003">
    <property type="protein sequence ID" value="SDB25492.1"/>
    <property type="molecule type" value="Genomic_DNA"/>
</dbReference>
<evidence type="ECO:0000256" key="5">
    <source>
        <dbReference type="ARBA" id="ARBA00022984"/>
    </source>
</evidence>
<feature type="region of interest" description="Disordered" evidence="10">
    <location>
        <begin position="323"/>
        <end position="358"/>
    </location>
</feature>
<organism evidence="13 14">
    <name type="scientific">Bauldia litoralis</name>
    <dbReference type="NCBI Taxonomy" id="665467"/>
    <lineage>
        <taxon>Bacteria</taxon>
        <taxon>Pseudomonadati</taxon>
        <taxon>Pseudomonadota</taxon>
        <taxon>Alphaproteobacteria</taxon>
        <taxon>Hyphomicrobiales</taxon>
        <taxon>Kaistiaceae</taxon>
        <taxon>Bauldia</taxon>
    </lineage>
</organism>